<dbReference type="PANTHER" id="PTHR36922">
    <property type="entry name" value="BLL2446 PROTEIN"/>
    <property type="match status" value="1"/>
</dbReference>
<sequence>MSISMYQSSVPVFIRMLNNLVGVLEKAAAHAEAKKIDPAVLINFRLYPDMFAFAKQIQVAVDAAKNGTARLAGVEPPEVENNEKTFPELIERVKKTIAYVETFKPEQIDGSEEREIVLKRGETSNTYLGQAFLLNRVIPNFYFHITTAYDILRHNGVELGKKDYIGR</sequence>
<dbReference type="Gene3D" id="1.20.120.450">
    <property type="entry name" value="dinb family like domain"/>
    <property type="match status" value="1"/>
</dbReference>
<organism evidence="1 2">
    <name type="scientific">Sulfurirhabdus autotrophica</name>
    <dbReference type="NCBI Taxonomy" id="1706046"/>
    <lineage>
        <taxon>Bacteria</taxon>
        <taxon>Pseudomonadati</taxon>
        <taxon>Pseudomonadota</taxon>
        <taxon>Betaproteobacteria</taxon>
        <taxon>Nitrosomonadales</taxon>
        <taxon>Sulfuricellaceae</taxon>
        <taxon>Sulfurirhabdus</taxon>
    </lineage>
</organism>
<evidence type="ECO:0000313" key="2">
    <source>
        <dbReference type="Proteomes" id="UP000295367"/>
    </source>
</evidence>
<proteinExistence type="predicted"/>
<reference evidence="1 2" key="1">
    <citation type="submission" date="2019-03" db="EMBL/GenBank/DDBJ databases">
        <title>Genomic Encyclopedia of Type Strains, Phase IV (KMG-IV): sequencing the most valuable type-strain genomes for metagenomic binning, comparative biology and taxonomic classification.</title>
        <authorList>
            <person name="Goeker M."/>
        </authorList>
    </citation>
    <scope>NUCLEOTIDE SEQUENCE [LARGE SCALE GENOMIC DNA]</scope>
    <source>
        <strain evidence="1 2">DSM 100309</strain>
    </source>
</reference>
<protein>
    <recommendedName>
        <fullName evidence="3">DUF1993 domain-containing protein</fullName>
    </recommendedName>
</protein>
<evidence type="ECO:0008006" key="3">
    <source>
        <dbReference type="Google" id="ProtNLM"/>
    </source>
</evidence>
<keyword evidence="2" id="KW-1185">Reference proteome</keyword>
<dbReference type="PANTHER" id="PTHR36922:SF1">
    <property type="entry name" value="DUF1993 DOMAIN-CONTAINING PROTEIN"/>
    <property type="match status" value="1"/>
</dbReference>
<accession>A0A4R3YF13</accession>
<name>A0A4R3YF13_9PROT</name>
<dbReference type="SUPFAM" id="SSF109854">
    <property type="entry name" value="DinB/YfiT-like putative metalloenzymes"/>
    <property type="match status" value="1"/>
</dbReference>
<dbReference type="InterPro" id="IPR034660">
    <property type="entry name" value="DinB/YfiT-like"/>
</dbReference>
<dbReference type="OrthoDB" id="338237at2"/>
<dbReference type="InterPro" id="IPR018531">
    <property type="entry name" value="DUF1993"/>
</dbReference>
<comment type="caution">
    <text evidence="1">The sequence shown here is derived from an EMBL/GenBank/DDBJ whole genome shotgun (WGS) entry which is preliminary data.</text>
</comment>
<dbReference type="Pfam" id="PF09351">
    <property type="entry name" value="DUF1993"/>
    <property type="match status" value="1"/>
</dbReference>
<dbReference type="AlphaFoldDB" id="A0A4R3YF13"/>
<dbReference type="RefSeq" id="WP_124945909.1">
    <property type="nucleotide sequence ID" value="NZ_BHVT01000020.1"/>
</dbReference>
<dbReference type="EMBL" id="SMCO01000003">
    <property type="protein sequence ID" value="TCV89063.1"/>
    <property type="molecule type" value="Genomic_DNA"/>
</dbReference>
<evidence type="ECO:0000313" key="1">
    <source>
        <dbReference type="EMBL" id="TCV89063.1"/>
    </source>
</evidence>
<gene>
    <name evidence="1" type="ORF">EDC63_103135</name>
</gene>
<dbReference type="Proteomes" id="UP000295367">
    <property type="component" value="Unassembled WGS sequence"/>
</dbReference>